<sequence>MRPATVPALVTVAPPLAVLVHPILAACLGGYALYAAHVVARRLAPTPTPGLSRQ</sequence>
<proteinExistence type="predicted"/>
<protein>
    <submittedName>
        <fullName evidence="1">Uncharacterized protein</fullName>
    </submittedName>
</protein>
<dbReference type="Proteomes" id="UP000624325">
    <property type="component" value="Unassembled WGS sequence"/>
</dbReference>
<comment type="caution">
    <text evidence="1">The sequence shown here is derived from an EMBL/GenBank/DDBJ whole genome shotgun (WGS) entry which is preliminary data.</text>
</comment>
<evidence type="ECO:0000313" key="2">
    <source>
        <dbReference type="Proteomes" id="UP000624325"/>
    </source>
</evidence>
<keyword evidence="2" id="KW-1185">Reference proteome</keyword>
<gene>
    <name evidence="1" type="ORF">Air01nite_64040</name>
</gene>
<name>A0ABQ4CC08_9ACTN</name>
<accession>A0ABQ4CC08</accession>
<dbReference type="EMBL" id="BONC01000064">
    <property type="protein sequence ID" value="GIF60309.1"/>
    <property type="molecule type" value="Genomic_DNA"/>
</dbReference>
<organism evidence="1 2">
    <name type="scientific">Asanoa iriomotensis</name>
    <dbReference type="NCBI Taxonomy" id="234613"/>
    <lineage>
        <taxon>Bacteria</taxon>
        <taxon>Bacillati</taxon>
        <taxon>Actinomycetota</taxon>
        <taxon>Actinomycetes</taxon>
        <taxon>Micromonosporales</taxon>
        <taxon>Micromonosporaceae</taxon>
        <taxon>Asanoa</taxon>
    </lineage>
</organism>
<evidence type="ECO:0000313" key="1">
    <source>
        <dbReference type="EMBL" id="GIF60309.1"/>
    </source>
</evidence>
<dbReference type="PROSITE" id="PS51257">
    <property type="entry name" value="PROKAR_LIPOPROTEIN"/>
    <property type="match status" value="1"/>
</dbReference>
<reference evidence="1 2" key="1">
    <citation type="submission" date="2021-01" db="EMBL/GenBank/DDBJ databases">
        <title>Whole genome shotgun sequence of Asanoa iriomotensis NBRC 100142.</title>
        <authorList>
            <person name="Komaki H."/>
            <person name="Tamura T."/>
        </authorList>
    </citation>
    <scope>NUCLEOTIDE SEQUENCE [LARGE SCALE GENOMIC DNA]</scope>
    <source>
        <strain evidence="1 2">NBRC 100142</strain>
    </source>
</reference>